<dbReference type="InterPro" id="IPR018866">
    <property type="entry name" value="Znf-4CXXC_R1"/>
</dbReference>
<feature type="compositionally biased region" description="Acidic residues" evidence="5">
    <location>
        <begin position="962"/>
        <end position="973"/>
    </location>
</feature>
<dbReference type="OrthoDB" id="298344at2759"/>
<proteinExistence type="predicted"/>
<gene>
    <name evidence="7 9" type="ORF">P152DRAFT_506325</name>
</gene>
<dbReference type="Gene3D" id="2.60.120.650">
    <property type="entry name" value="Cupin"/>
    <property type="match status" value="1"/>
</dbReference>
<dbReference type="AlphaFoldDB" id="A0A6G1G8P0"/>
<evidence type="ECO:0000313" key="9">
    <source>
        <dbReference type="RefSeq" id="XP_033536096.1"/>
    </source>
</evidence>
<evidence type="ECO:0000256" key="5">
    <source>
        <dbReference type="SAM" id="MobiDB-lite"/>
    </source>
</evidence>
<comment type="subcellular location">
    <subcellularLocation>
        <location evidence="1">Nucleus</location>
    </subcellularLocation>
</comment>
<evidence type="ECO:0000256" key="1">
    <source>
        <dbReference type="ARBA" id="ARBA00004123"/>
    </source>
</evidence>
<feature type="region of interest" description="Disordered" evidence="5">
    <location>
        <begin position="695"/>
        <end position="836"/>
    </location>
</feature>
<evidence type="ECO:0000256" key="2">
    <source>
        <dbReference type="ARBA" id="ARBA00023015"/>
    </source>
</evidence>
<evidence type="ECO:0000313" key="8">
    <source>
        <dbReference type="Proteomes" id="UP000504638"/>
    </source>
</evidence>
<keyword evidence="2" id="KW-0805">Transcription regulation</keyword>
<feature type="compositionally biased region" description="Polar residues" evidence="5">
    <location>
        <begin position="881"/>
        <end position="894"/>
    </location>
</feature>
<dbReference type="SUPFAM" id="SSF51197">
    <property type="entry name" value="Clavaminate synthase-like"/>
    <property type="match status" value="1"/>
</dbReference>
<accession>A0A6G1G8P0</accession>
<dbReference type="Proteomes" id="UP000504638">
    <property type="component" value="Unplaced"/>
</dbReference>
<dbReference type="InterPro" id="IPR003347">
    <property type="entry name" value="JmjC_dom"/>
</dbReference>
<dbReference type="Pfam" id="PF02373">
    <property type="entry name" value="JmjC"/>
    <property type="match status" value="1"/>
</dbReference>
<feature type="region of interest" description="Disordered" evidence="5">
    <location>
        <begin position="930"/>
        <end position="1087"/>
    </location>
</feature>
<keyword evidence="3" id="KW-0804">Transcription</keyword>
<keyword evidence="8" id="KW-1185">Reference proteome</keyword>
<keyword evidence="4" id="KW-0539">Nucleus</keyword>
<organism evidence="7">
    <name type="scientific">Eremomyces bilateralis CBS 781.70</name>
    <dbReference type="NCBI Taxonomy" id="1392243"/>
    <lineage>
        <taxon>Eukaryota</taxon>
        <taxon>Fungi</taxon>
        <taxon>Dikarya</taxon>
        <taxon>Ascomycota</taxon>
        <taxon>Pezizomycotina</taxon>
        <taxon>Dothideomycetes</taxon>
        <taxon>Dothideomycetes incertae sedis</taxon>
        <taxon>Eremomycetales</taxon>
        <taxon>Eremomycetaceae</taxon>
        <taxon>Eremomyces</taxon>
    </lineage>
</organism>
<feature type="domain" description="JmjC" evidence="6">
    <location>
        <begin position="169"/>
        <end position="348"/>
    </location>
</feature>
<dbReference type="EMBL" id="ML975153">
    <property type="protein sequence ID" value="KAF1814465.1"/>
    <property type="molecule type" value="Genomic_DNA"/>
</dbReference>
<name>A0A6G1G8P0_9PEZI</name>
<reference evidence="9" key="3">
    <citation type="submission" date="2025-04" db="UniProtKB">
        <authorList>
            <consortium name="RefSeq"/>
        </authorList>
    </citation>
    <scope>IDENTIFICATION</scope>
    <source>
        <strain evidence="9">CBS 781.70</strain>
    </source>
</reference>
<dbReference type="Pfam" id="PF10497">
    <property type="entry name" value="zf-4CXXC_R1"/>
    <property type="match status" value="1"/>
</dbReference>
<dbReference type="RefSeq" id="XP_033536096.1">
    <property type="nucleotide sequence ID" value="XM_033682476.1"/>
</dbReference>
<feature type="compositionally biased region" description="Polar residues" evidence="5">
    <location>
        <begin position="1036"/>
        <end position="1055"/>
    </location>
</feature>
<evidence type="ECO:0000259" key="6">
    <source>
        <dbReference type="PROSITE" id="PS51184"/>
    </source>
</evidence>
<evidence type="ECO:0000256" key="4">
    <source>
        <dbReference type="ARBA" id="ARBA00023242"/>
    </source>
</evidence>
<dbReference type="PROSITE" id="PS51184">
    <property type="entry name" value="JMJC"/>
    <property type="match status" value="1"/>
</dbReference>
<feature type="compositionally biased region" description="Low complexity" evidence="5">
    <location>
        <begin position="1160"/>
        <end position="1170"/>
    </location>
</feature>
<feature type="compositionally biased region" description="Polar residues" evidence="5">
    <location>
        <begin position="1072"/>
        <end position="1087"/>
    </location>
</feature>
<feature type="region of interest" description="Disordered" evidence="5">
    <location>
        <begin position="875"/>
        <end position="894"/>
    </location>
</feature>
<reference evidence="9" key="2">
    <citation type="submission" date="2020-04" db="EMBL/GenBank/DDBJ databases">
        <authorList>
            <consortium name="NCBI Genome Project"/>
        </authorList>
    </citation>
    <scope>NUCLEOTIDE SEQUENCE</scope>
    <source>
        <strain evidence="9">CBS 781.70</strain>
    </source>
</reference>
<feature type="compositionally biased region" description="Basic and acidic residues" evidence="5">
    <location>
        <begin position="1058"/>
        <end position="1069"/>
    </location>
</feature>
<dbReference type="GO" id="GO:0005634">
    <property type="term" value="C:nucleus"/>
    <property type="evidence" value="ECO:0007669"/>
    <property type="project" value="UniProtKB-SubCell"/>
</dbReference>
<dbReference type="GeneID" id="54423046"/>
<evidence type="ECO:0000256" key="3">
    <source>
        <dbReference type="ARBA" id="ARBA00023163"/>
    </source>
</evidence>
<sequence length="1204" mass="136419">MPANRPRAAFEPIPPAFDLHRLVEETPNFQWVDRISFDRVQEQPAEVFDKLILLHVIQGGKPLVIEGLNESLDAWTFTEQWLRSNHGDKVENARNITLKDNIPLTIGHYLKHMGILTEQFFESANNYRDKNRQRIYLKDIDCPPVWADKLKDVIPHRLFYLNESTGDVGGAGAIDEFSSIGVRKGRGIATAGDLMSSLPPEMRAENLMCYIGHEGTYTPAHREMCASLGQNIMVEASGKVGDNGKAERPGSSIWFMTETKDRHTVQEYWLSVLGHDIEVETHFAQMMAWKKAPFQTYVVEQKPGDFILIPPLAPHQVWNRGTRTMKVAWNRTTVETLELAFNEALVNSRMVCRDEQYKNKAIVYFTLLKYSQLLRRVKTQIERNDADAENLFRSKKVRQVKKDFVKLFKLFKSIVISEMFSPNRPTEKPEYIQFDGNVTCSYCRGDVFNRFLTCKTCMDVGTGVDEPYDICMECYVMGRSCKCQSGYQWVEQWKWKELTHRYEEWRRQIIEFEGGVTRNTPQSLEEERELYHPRNLAELCQEQLELRPWVDVNSQEPERVLEELSDEEIPFGGDGRVKKRVNRKPNPGDYDVRCHVCLRFHPRWMVQICTGCERPWCYGTLWRAHDKMPQEVMEDKFWECPHCKKECNAGACRKDPRQTPYEPKGTLLGHDTKKIADMRSVEVLVDFSKANLNWLGEKPAGTPGNNIRLERRREEAERAKRDDPLQDDDDHDLADGTPQISFEPDGDTLIDPRLEGTAAISGENNGLPGEGNGNSDSSLFPDLLNPKSKKRSRFSEANGGLQKKRKADEAGSNGAPKKIASKQYQQEQEKKRLDKAKKDGRYIQTLAAMRGKRKLIKLNLQPDNFRTKLLEIQAAKRKGAPNNSQPSTKPRKTTTLLQSDITQANELQLGTPFDMRPKKPANIFKARVEEDAEYRSRARPKKNKLDAVPSASRPRTRVQQFEDIEVDSDEEMTEVLPKKDRRRERRGSGDNDIPDELPDNWKDGMANPRRNKTSTNGGDRRPTMAQKALRIRPSGTGASADNINVDGTASDTDSVLDSPDRKRGNESHRATAKSTGDPSGTANSIAQSAAKMLGEENRRVKLLAARWAEGEDVTMNDSPDAASVGAPGPTMKKTRKSGRPRAGPASKVKQSVPAKGRTVTETTIEISSGESSDDSSENEIPSGLATPNGRVASSKVVDVWVKRL</sequence>
<dbReference type="SMART" id="SM00558">
    <property type="entry name" value="JmjC"/>
    <property type="match status" value="1"/>
</dbReference>
<evidence type="ECO:0000313" key="7">
    <source>
        <dbReference type="EMBL" id="KAF1814465.1"/>
    </source>
</evidence>
<feature type="compositionally biased region" description="Basic and acidic residues" evidence="5">
    <location>
        <begin position="708"/>
        <end position="724"/>
    </location>
</feature>
<feature type="compositionally biased region" description="Basic and acidic residues" evidence="5">
    <location>
        <begin position="827"/>
        <end position="836"/>
    </location>
</feature>
<feature type="region of interest" description="Disordered" evidence="5">
    <location>
        <begin position="1111"/>
        <end position="1189"/>
    </location>
</feature>
<reference evidence="7 9" key="1">
    <citation type="submission" date="2020-01" db="EMBL/GenBank/DDBJ databases">
        <authorList>
            <consortium name="DOE Joint Genome Institute"/>
            <person name="Haridas S."/>
            <person name="Albert R."/>
            <person name="Binder M."/>
            <person name="Bloem J."/>
            <person name="Labutti K."/>
            <person name="Salamov A."/>
            <person name="Andreopoulos B."/>
            <person name="Baker S.E."/>
            <person name="Barry K."/>
            <person name="Bills G."/>
            <person name="Bluhm B.H."/>
            <person name="Cannon C."/>
            <person name="Castanera R."/>
            <person name="Culley D.E."/>
            <person name="Daum C."/>
            <person name="Ezra D."/>
            <person name="Gonzalez J.B."/>
            <person name="Henrissat B."/>
            <person name="Kuo A."/>
            <person name="Liang C."/>
            <person name="Lipzen A."/>
            <person name="Lutzoni F."/>
            <person name="Magnuson J."/>
            <person name="Mondo S."/>
            <person name="Nolan M."/>
            <person name="Ohm R."/>
            <person name="Pangilinan J."/>
            <person name="Park H.-J."/>
            <person name="Ramirez L."/>
            <person name="Alfaro M."/>
            <person name="Sun H."/>
            <person name="Tritt A."/>
            <person name="Yoshinaga Y."/>
            <person name="Zwiers L.-H."/>
            <person name="Turgeon B.G."/>
            <person name="Goodwin S.B."/>
            <person name="Spatafora J.W."/>
            <person name="Crous P.W."/>
            <person name="Grigoriev I.V."/>
        </authorList>
    </citation>
    <scope>NUCLEOTIDE SEQUENCE</scope>
    <source>
        <strain evidence="7 9">CBS 781.70</strain>
    </source>
</reference>
<protein>
    <recommendedName>
        <fullName evidence="6">JmjC domain-containing protein</fullName>
    </recommendedName>
</protein>